<comment type="similarity">
    <text evidence="2">Belongs to the binding-protein-dependent transport system permease family. FecCD subfamily.</text>
</comment>
<dbReference type="PANTHER" id="PTHR30472:SF25">
    <property type="entry name" value="ABC TRANSPORTER PERMEASE PROTEIN MJ0876-RELATED"/>
    <property type="match status" value="1"/>
</dbReference>
<sequence>MQQGSQIYRKMIRKRMWILFFLFLILLFLILLNVSVGSSHITILEILEIIFRNEGRGNHVMIVKQVRMPMALMAVVVGASLGIGGCEIQSILRNPIASPYTLGITSAASFGAAMGLLLNSNVFFLPDTLAVTGNAFFFTVLVSLGIYVFSFQKRISKTAIILFGIALNFLFSSLTMILQYIAEEDKLQSLIFWTFGSLLKTTWNKFYFVFWILLFTSIVLYRNAWKLTAMTLDDNKARSIGVPVERLRRRTILIVSLLSAVSVSFVGTIGFVGLVAPHISRQFVGEDQRFFMPLSALLGAVILSCSFLLSKLIIPGVILPIGLVTSVIGIPFFIAIIFGKMRSL</sequence>
<dbReference type="FunFam" id="1.10.3470.10:FF:000001">
    <property type="entry name" value="Vitamin B12 ABC transporter permease BtuC"/>
    <property type="match status" value="1"/>
</dbReference>
<gene>
    <name evidence="8" type="ORF">C095_07500</name>
</gene>
<dbReference type="GO" id="GO:0005886">
    <property type="term" value="C:plasma membrane"/>
    <property type="evidence" value="ECO:0007669"/>
    <property type="project" value="UniProtKB-SubCell"/>
</dbReference>
<evidence type="ECO:0000256" key="4">
    <source>
        <dbReference type="ARBA" id="ARBA00022475"/>
    </source>
</evidence>
<keyword evidence="7" id="KW-0472">Membrane</keyword>
<dbReference type="CDD" id="cd06550">
    <property type="entry name" value="TM_ABC_iron-siderophores_like"/>
    <property type="match status" value="1"/>
</dbReference>
<dbReference type="InterPro" id="IPR037294">
    <property type="entry name" value="ABC_BtuC-like"/>
</dbReference>
<dbReference type="Pfam" id="PF01032">
    <property type="entry name" value="FecCD"/>
    <property type="match status" value="1"/>
</dbReference>
<dbReference type="OrthoDB" id="9811721at2"/>
<evidence type="ECO:0000256" key="3">
    <source>
        <dbReference type="ARBA" id="ARBA00022448"/>
    </source>
</evidence>
<evidence type="ECO:0000256" key="6">
    <source>
        <dbReference type="ARBA" id="ARBA00022989"/>
    </source>
</evidence>
<keyword evidence="3" id="KW-0813">Transport</keyword>
<evidence type="ECO:0000313" key="8">
    <source>
        <dbReference type="EMBL" id="KID48926.1"/>
    </source>
</evidence>
<dbReference type="PANTHER" id="PTHR30472">
    <property type="entry name" value="FERRIC ENTEROBACTIN TRANSPORT SYSTEM PERMEASE PROTEIN"/>
    <property type="match status" value="1"/>
</dbReference>
<keyword evidence="6" id="KW-1133">Transmembrane helix</keyword>
<keyword evidence="5" id="KW-0812">Transmembrane</keyword>
<dbReference type="Gene3D" id="1.10.3470.10">
    <property type="entry name" value="ABC transporter involved in vitamin B12 uptake, BtuC"/>
    <property type="match status" value="1"/>
</dbReference>
<comment type="caution">
    <text evidence="8">The sequence shown here is derived from an EMBL/GenBank/DDBJ whole genome shotgun (WGS) entry which is preliminary data.</text>
</comment>
<keyword evidence="4" id="KW-1003">Cell membrane</keyword>
<dbReference type="PATRIC" id="fig|1226633.4.peg.1510"/>
<dbReference type="SUPFAM" id="SSF81345">
    <property type="entry name" value="ABC transporter involved in vitamin B12 uptake, BtuC"/>
    <property type="match status" value="1"/>
</dbReference>
<comment type="subcellular location">
    <subcellularLocation>
        <location evidence="1">Cell membrane</location>
        <topology evidence="1">Multi-pass membrane protein</topology>
    </subcellularLocation>
</comment>
<protein>
    <submittedName>
        <fullName evidence="8">Iron-siderophore ABC transporter permease</fullName>
    </submittedName>
</protein>
<evidence type="ECO:0000313" key="9">
    <source>
        <dbReference type="Proteomes" id="UP000031184"/>
    </source>
</evidence>
<dbReference type="GO" id="GO:0022857">
    <property type="term" value="F:transmembrane transporter activity"/>
    <property type="evidence" value="ECO:0007669"/>
    <property type="project" value="InterPro"/>
</dbReference>
<dbReference type="GO" id="GO:0033214">
    <property type="term" value="P:siderophore-iron import into cell"/>
    <property type="evidence" value="ECO:0007669"/>
    <property type="project" value="TreeGrafter"/>
</dbReference>
<reference evidence="8 9" key="1">
    <citation type="submission" date="2013-08" db="EMBL/GenBank/DDBJ databases">
        <title>An opportunistic ruminal bacterium that causes liver abscesses in cattle.</title>
        <authorList>
            <person name="Benahmed F.H."/>
            <person name="Rasmussen M."/>
            <person name="Harbottle H."/>
            <person name="Soppet D."/>
            <person name="Nagaraja T.G."/>
            <person name="Davidson M."/>
        </authorList>
    </citation>
    <scope>NUCLEOTIDE SEQUENCE [LARGE SCALE GENOMIC DNA]</scope>
    <source>
        <strain evidence="8 9">B35</strain>
    </source>
</reference>
<dbReference type="AlphaFoldDB" id="A0A017H4A7"/>
<organism evidence="8 9">
    <name type="scientific">Fusobacterium necrophorum subsp. funduliforme B35</name>
    <dbReference type="NCBI Taxonomy" id="1226633"/>
    <lineage>
        <taxon>Bacteria</taxon>
        <taxon>Fusobacteriati</taxon>
        <taxon>Fusobacteriota</taxon>
        <taxon>Fusobacteriia</taxon>
        <taxon>Fusobacteriales</taxon>
        <taxon>Fusobacteriaceae</taxon>
        <taxon>Fusobacterium</taxon>
    </lineage>
</organism>
<evidence type="ECO:0000256" key="7">
    <source>
        <dbReference type="ARBA" id="ARBA00023136"/>
    </source>
</evidence>
<dbReference type="EMBL" id="AUZI01000019">
    <property type="protein sequence ID" value="KID48926.1"/>
    <property type="molecule type" value="Genomic_DNA"/>
</dbReference>
<dbReference type="RefSeq" id="WP_039122083.1">
    <property type="nucleotide sequence ID" value="NZ_AOJP01000007.1"/>
</dbReference>
<proteinExistence type="inferred from homology"/>
<dbReference type="InterPro" id="IPR000522">
    <property type="entry name" value="ABC_transptr_permease_BtuC"/>
</dbReference>
<evidence type="ECO:0000256" key="1">
    <source>
        <dbReference type="ARBA" id="ARBA00004651"/>
    </source>
</evidence>
<evidence type="ECO:0000256" key="5">
    <source>
        <dbReference type="ARBA" id="ARBA00022692"/>
    </source>
</evidence>
<name>A0A017H4A7_9FUSO</name>
<dbReference type="Proteomes" id="UP000031184">
    <property type="component" value="Unassembled WGS sequence"/>
</dbReference>
<evidence type="ECO:0000256" key="2">
    <source>
        <dbReference type="ARBA" id="ARBA00007935"/>
    </source>
</evidence>
<accession>A0A017H4A7</accession>